<evidence type="ECO:0000313" key="3">
    <source>
        <dbReference type="Proteomes" id="UP000654075"/>
    </source>
</evidence>
<name>A0A813EJL2_POLGL</name>
<organism evidence="2 3">
    <name type="scientific">Polarella glacialis</name>
    <name type="common">Dinoflagellate</name>
    <dbReference type="NCBI Taxonomy" id="89957"/>
    <lineage>
        <taxon>Eukaryota</taxon>
        <taxon>Sar</taxon>
        <taxon>Alveolata</taxon>
        <taxon>Dinophyceae</taxon>
        <taxon>Suessiales</taxon>
        <taxon>Suessiaceae</taxon>
        <taxon>Polarella</taxon>
    </lineage>
</organism>
<dbReference type="Proteomes" id="UP000654075">
    <property type="component" value="Unassembled WGS sequence"/>
</dbReference>
<feature type="non-terminal residue" evidence="2">
    <location>
        <position position="1"/>
    </location>
</feature>
<dbReference type="AlphaFoldDB" id="A0A813EJL2"/>
<feature type="region of interest" description="Disordered" evidence="1">
    <location>
        <begin position="60"/>
        <end position="166"/>
    </location>
</feature>
<feature type="compositionally biased region" description="Low complexity" evidence="1">
    <location>
        <begin position="130"/>
        <end position="146"/>
    </location>
</feature>
<accession>A0A813EJL2</accession>
<sequence length="180" mass="19024">MNRSWSAPAAGLPLELQRVGGQVYPPALPRPPGAAQVTKVGQPSLPIGSLFSSSGVFAWNGDSFESQDEENRKDGFGKMTYRSNTEGEEDEDAPDENAVPCDATYLGHYSAGKRGCQANEPDFRRALDRSPLSPLAASPQAASPLAASPPPTPSAVPVPRLTRSCSSSLPDWALFAEPVT</sequence>
<feature type="non-terminal residue" evidence="2">
    <location>
        <position position="180"/>
    </location>
</feature>
<evidence type="ECO:0000256" key="1">
    <source>
        <dbReference type="SAM" id="MobiDB-lite"/>
    </source>
</evidence>
<reference evidence="2" key="1">
    <citation type="submission" date="2021-02" db="EMBL/GenBank/DDBJ databases">
        <authorList>
            <person name="Dougan E. K."/>
            <person name="Rhodes N."/>
            <person name="Thang M."/>
            <person name="Chan C."/>
        </authorList>
    </citation>
    <scope>NUCLEOTIDE SEQUENCE</scope>
</reference>
<dbReference type="OrthoDB" id="270720at2759"/>
<evidence type="ECO:0000313" key="2">
    <source>
        <dbReference type="EMBL" id="CAE8600519.1"/>
    </source>
</evidence>
<comment type="caution">
    <text evidence="2">The sequence shown here is derived from an EMBL/GenBank/DDBJ whole genome shotgun (WGS) entry which is preliminary data.</text>
</comment>
<feature type="compositionally biased region" description="Pro residues" evidence="1">
    <location>
        <begin position="147"/>
        <end position="156"/>
    </location>
</feature>
<protein>
    <submittedName>
        <fullName evidence="2">Uncharacterized protein</fullName>
    </submittedName>
</protein>
<gene>
    <name evidence="2" type="ORF">PGLA1383_LOCUS18840</name>
</gene>
<feature type="compositionally biased region" description="Acidic residues" evidence="1">
    <location>
        <begin position="86"/>
        <end position="95"/>
    </location>
</feature>
<keyword evidence="3" id="KW-1185">Reference proteome</keyword>
<dbReference type="EMBL" id="CAJNNV010012229">
    <property type="protein sequence ID" value="CAE8600519.1"/>
    <property type="molecule type" value="Genomic_DNA"/>
</dbReference>
<proteinExistence type="predicted"/>